<proteinExistence type="predicted"/>
<protein>
    <submittedName>
        <fullName evidence="2">Uncharacterized protein</fullName>
    </submittedName>
</protein>
<evidence type="ECO:0000313" key="3">
    <source>
        <dbReference type="Proteomes" id="UP000527355"/>
    </source>
</evidence>
<name>A0A7J7RSA4_MYOMY</name>
<feature type="compositionally biased region" description="Pro residues" evidence="1">
    <location>
        <begin position="114"/>
        <end position="128"/>
    </location>
</feature>
<reference evidence="2 3" key="1">
    <citation type="journal article" date="2020" name="Nature">
        <title>Six reference-quality genomes reveal evolution of bat adaptations.</title>
        <authorList>
            <person name="Jebb D."/>
            <person name="Huang Z."/>
            <person name="Pippel M."/>
            <person name="Hughes G.M."/>
            <person name="Lavrichenko K."/>
            <person name="Devanna P."/>
            <person name="Winkler S."/>
            <person name="Jermiin L.S."/>
            <person name="Skirmuntt E.C."/>
            <person name="Katzourakis A."/>
            <person name="Burkitt-Gray L."/>
            <person name="Ray D.A."/>
            <person name="Sullivan K.A.M."/>
            <person name="Roscito J.G."/>
            <person name="Kirilenko B.M."/>
            <person name="Davalos L.M."/>
            <person name="Corthals A.P."/>
            <person name="Power M.L."/>
            <person name="Jones G."/>
            <person name="Ransome R.D."/>
            <person name="Dechmann D.K.N."/>
            <person name="Locatelli A.G."/>
            <person name="Puechmaille S.J."/>
            <person name="Fedrigo O."/>
            <person name="Jarvis E.D."/>
            <person name="Hiller M."/>
            <person name="Vernes S.C."/>
            <person name="Myers E.W."/>
            <person name="Teeling E.C."/>
        </authorList>
    </citation>
    <scope>NUCLEOTIDE SEQUENCE [LARGE SCALE GENOMIC DNA]</scope>
    <source>
        <strain evidence="2">MMyoMyo1</strain>
        <tissue evidence="2">Flight muscle</tissue>
    </source>
</reference>
<organism evidence="2 3">
    <name type="scientific">Myotis myotis</name>
    <name type="common">Greater mouse-eared bat</name>
    <name type="synonym">Vespertilio myotis</name>
    <dbReference type="NCBI Taxonomy" id="51298"/>
    <lineage>
        <taxon>Eukaryota</taxon>
        <taxon>Metazoa</taxon>
        <taxon>Chordata</taxon>
        <taxon>Craniata</taxon>
        <taxon>Vertebrata</taxon>
        <taxon>Euteleostomi</taxon>
        <taxon>Mammalia</taxon>
        <taxon>Eutheria</taxon>
        <taxon>Laurasiatheria</taxon>
        <taxon>Chiroptera</taxon>
        <taxon>Yangochiroptera</taxon>
        <taxon>Vespertilionidae</taxon>
        <taxon>Myotis</taxon>
    </lineage>
</organism>
<dbReference type="AlphaFoldDB" id="A0A7J7RSA4"/>
<feature type="region of interest" description="Disordered" evidence="1">
    <location>
        <begin position="110"/>
        <end position="130"/>
    </location>
</feature>
<keyword evidence="3" id="KW-1185">Reference proteome</keyword>
<comment type="caution">
    <text evidence="2">The sequence shown here is derived from an EMBL/GenBank/DDBJ whole genome shotgun (WGS) entry which is preliminary data.</text>
</comment>
<evidence type="ECO:0000313" key="2">
    <source>
        <dbReference type="EMBL" id="KAF6278907.1"/>
    </source>
</evidence>
<sequence>MCPDGESNPDLLVHGWTLTHGATPGPAGCPPILWNAMHLGSAGSGSRDALNREVAAVSLATSRHQVGQGVVTVPAGSQVSQCAFGESQVRAQLQSGYVASSTQVCRRPLALSFPRPPSPPPVTEPPLKQPSEGWLAAHKRLALPAGWEDSVPFPLHC</sequence>
<accession>A0A7J7RSA4</accession>
<dbReference type="EMBL" id="JABWUV010000023">
    <property type="protein sequence ID" value="KAF6278907.1"/>
    <property type="molecule type" value="Genomic_DNA"/>
</dbReference>
<dbReference type="Proteomes" id="UP000527355">
    <property type="component" value="Unassembled WGS sequence"/>
</dbReference>
<evidence type="ECO:0000256" key="1">
    <source>
        <dbReference type="SAM" id="MobiDB-lite"/>
    </source>
</evidence>
<gene>
    <name evidence="2" type="ORF">mMyoMyo1_010236</name>
</gene>